<feature type="transmembrane region" description="Helical" evidence="7">
    <location>
        <begin position="21"/>
        <end position="44"/>
    </location>
</feature>
<dbReference type="SUPFAM" id="SSF103473">
    <property type="entry name" value="MFS general substrate transporter"/>
    <property type="match status" value="1"/>
</dbReference>
<keyword evidence="5 7" id="KW-0472">Membrane</keyword>
<dbReference type="PANTHER" id="PTHR23513">
    <property type="entry name" value="INTEGRAL MEMBRANE EFFLUX PROTEIN-RELATED"/>
    <property type="match status" value="1"/>
</dbReference>
<keyword evidence="9" id="KW-1185">Reference proteome</keyword>
<keyword evidence="3 7" id="KW-0812">Transmembrane</keyword>
<proteinExistence type="predicted"/>
<evidence type="ECO:0000256" key="6">
    <source>
        <dbReference type="SAM" id="MobiDB-lite"/>
    </source>
</evidence>
<evidence type="ECO:0000256" key="2">
    <source>
        <dbReference type="ARBA" id="ARBA00022475"/>
    </source>
</evidence>
<dbReference type="Gene3D" id="1.20.1250.20">
    <property type="entry name" value="MFS general substrate transporter like domains"/>
    <property type="match status" value="1"/>
</dbReference>
<protein>
    <submittedName>
        <fullName evidence="8">Putative MFS family arabinose efflux permease</fullName>
    </submittedName>
</protein>
<dbReference type="EMBL" id="QUMQ01000001">
    <property type="protein sequence ID" value="REF97717.1"/>
    <property type="molecule type" value="Genomic_DNA"/>
</dbReference>
<feature type="transmembrane region" description="Helical" evidence="7">
    <location>
        <begin position="122"/>
        <end position="139"/>
    </location>
</feature>
<gene>
    <name evidence="8" type="ORF">DFJ67_3721</name>
</gene>
<feature type="transmembrane region" description="Helical" evidence="7">
    <location>
        <begin position="94"/>
        <end position="116"/>
    </location>
</feature>
<evidence type="ECO:0000256" key="3">
    <source>
        <dbReference type="ARBA" id="ARBA00022692"/>
    </source>
</evidence>
<dbReference type="AlphaFoldDB" id="A0A3D9ZKI9"/>
<evidence type="ECO:0000313" key="8">
    <source>
        <dbReference type="EMBL" id="REF97717.1"/>
    </source>
</evidence>
<evidence type="ECO:0000256" key="5">
    <source>
        <dbReference type="ARBA" id="ARBA00023136"/>
    </source>
</evidence>
<feature type="region of interest" description="Disordered" evidence="6">
    <location>
        <begin position="390"/>
        <end position="414"/>
    </location>
</feature>
<evidence type="ECO:0000256" key="1">
    <source>
        <dbReference type="ARBA" id="ARBA00004651"/>
    </source>
</evidence>
<feature type="compositionally biased region" description="Low complexity" evidence="6">
    <location>
        <begin position="403"/>
        <end position="414"/>
    </location>
</feature>
<feature type="transmembrane region" description="Helical" evidence="7">
    <location>
        <begin position="172"/>
        <end position="190"/>
    </location>
</feature>
<keyword evidence="2" id="KW-1003">Cell membrane</keyword>
<accession>A0A3D9ZKI9</accession>
<reference evidence="8 9" key="1">
    <citation type="submission" date="2018-08" db="EMBL/GenBank/DDBJ databases">
        <title>Sequencing the genomes of 1000 actinobacteria strains.</title>
        <authorList>
            <person name="Klenk H.-P."/>
        </authorList>
    </citation>
    <scope>NUCLEOTIDE SEQUENCE [LARGE SCALE GENOMIC DNA]</scope>
    <source>
        <strain evidence="8 9">DSM 44099</strain>
    </source>
</reference>
<dbReference type="Proteomes" id="UP000256913">
    <property type="component" value="Unassembled WGS sequence"/>
</dbReference>
<feature type="transmembrane region" description="Helical" evidence="7">
    <location>
        <begin position="290"/>
        <end position="314"/>
    </location>
</feature>
<feature type="transmembrane region" description="Helical" evidence="7">
    <location>
        <begin position="50"/>
        <end position="73"/>
    </location>
</feature>
<evidence type="ECO:0000313" key="9">
    <source>
        <dbReference type="Proteomes" id="UP000256913"/>
    </source>
</evidence>
<keyword evidence="4 7" id="KW-1133">Transmembrane helix</keyword>
<feature type="transmembrane region" description="Helical" evidence="7">
    <location>
        <begin position="146"/>
        <end position="166"/>
    </location>
</feature>
<name>A0A3D9ZKI9_9ACTN</name>
<evidence type="ECO:0000256" key="7">
    <source>
        <dbReference type="SAM" id="Phobius"/>
    </source>
</evidence>
<sequence>MVRSVTTYREIFANREFRALFAGNAATVAGKTIQMLALSALVYASTGSPLLSALAFLGGLLPQALGAMTLLAYADRVRPRGFLAGWDLARALAAVLLATGVLPVWGMLLLIMSFGAVDALSGGVRSAIIVDVVPGGYVLGRATLNVSVGAMQILGFATGGTLIATLGPHRALAVAAVLIAISAAVTFFGLRTREPRATGRAGVAATWRGNRALFADPSIRAVLLAAWVPNGLIVGAEAMYVPYAGDLAAVLFVAGAAGMLTGDLIVGRFVPPVLLDRFITPLQTLLAVPYLLFFLHPGPVVGAVAVFVASFGYAGTLGLQQRLVEITPGRLRGQALGLDGSGRMTFQAVGASATGSVAEATGAATAMTVAALASLAVTALLRRRLRAGRDGAGLRPDQDGPVAARAAAIPASDG</sequence>
<comment type="caution">
    <text evidence="8">The sequence shown here is derived from an EMBL/GenBank/DDBJ whole genome shotgun (WGS) entry which is preliminary data.</text>
</comment>
<feature type="transmembrane region" description="Helical" evidence="7">
    <location>
        <begin position="221"/>
        <end position="241"/>
    </location>
</feature>
<dbReference type="GO" id="GO:0005886">
    <property type="term" value="C:plasma membrane"/>
    <property type="evidence" value="ECO:0007669"/>
    <property type="project" value="UniProtKB-SubCell"/>
</dbReference>
<organism evidence="8 9">
    <name type="scientific">Asanoa ferruginea</name>
    <dbReference type="NCBI Taxonomy" id="53367"/>
    <lineage>
        <taxon>Bacteria</taxon>
        <taxon>Bacillati</taxon>
        <taxon>Actinomycetota</taxon>
        <taxon>Actinomycetes</taxon>
        <taxon>Micromonosporales</taxon>
        <taxon>Micromonosporaceae</taxon>
        <taxon>Asanoa</taxon>
    </lineage>
</organism>
<feature type="transmembrane region" description="Helical" evidence="7">
    <location>
        <begin position="360"/>
        <end position="381"/>
    </location>
</feature>
<dbReference type="PANTHER" id="PTHR23513:SF11">
    <property type="entry name" value="STAPHYLOFERRIN A TRANSPORTER"/>
    <property type="match status" value="1"/>
</dbReference>
<feature type="transmembrane region" description="Helical" evidence="7">
    <location>
        <begin position="247"/>
        <end position="270"/>
    </location>
</feature>
<dbReference type="InterPro" id="IPR036259">
    <property type="entry name" value="MFS_trans_sf"/>
</dbReference>
<comment type="subcellular location">
    <subcellularLocation>
        <location evidence="1">Cell membrane</location>
        <topology evidence="1">Multi-pass membrane protein</topology>
    </subcellularLocation>
</comment>
<evidence type="ECO:0000256" key="4">
    <source>
        <dbReference type="ARBA" id="ARBA00022989"/>
    </source>
</evidence>